<name>A0A5B7GAH8_PORTR</name>
<dbReference type="AlphaFoldDB" id="A0A5B7GAH8"/>
<dbReference type="EMBL" id="VSRR010014653">
    <property type="protein sequence ID" value="MPC57280.1"/>
    <property type="molecule type" value="Genomic_DNA"/>
</dbReference>
<keyword evidence="2" id="KW-1185">Reference proteome</keyword>
<protein>
    <submittedName>
        <fullName evidence="1">Uncharacterized protein</fullName>
    </submittedName>
</protein>
<evidence type="ECO:0000313" key="1">
    <source>
        <dbReference type="EMBL" id="MPC57280.1"/>
    </source>
</evidence>
<dbReference type="Proteomes" id="UP000324222">
    <property type="component" value="Unassembled WGS sequence"/>
</dbReference>
<sequence>MLTDIRVAFRYLDKDVMKKIITSMIHPKLEYAAVVLEPKDLPYKERLKEMELPTLQDRRERGELITLYKIVNGIEMDKQNLVLVTEKLKGQKGMQRSGRGSV</sequence>
<gene>
    <name evidence="1" type="ORF">E2C01_051257</name>
</gene>
<comment type="caution">
    <text evidence="1">The sequence shown here is derived from an EMBL/GenBank/DDBJ whole genome shotgun (WGS) entry which is preliminary data.</text>
</comment>
<proteinExistence type="predicted"/>
<evidence type="ECO:0000313" key="2">
    <source>
        <dbReference type="Proteomes" id="UP000324222"/>
    </source>
</evidence>
<dbReference type="OrthoDB" id="6379840at2759"/>
<organism evidence="1 2">
    <name type="scientific">Portunus trituberculatus</name>
    <name type="common">Swimming crab</name>
    <name type="synonym">Neptunus trituberculatus</name>
    <dbReference type="NCBI Taxonomy" id="210409"/>
    <lineage>
        <taxon>Eukaryota</taxon>
        <taxon>Metazoa</taxon>
        <taxon>Ecdysozoa</taxon>
        <taxon>Arthropoda</taxon>
        <taxon>Crustacea</taxon>
        <taxon>Multicrustacea</taxon>
        <taxon>Malacostraca</taxon>
        <taxon>Eumalacostraca</taxon>
        <taxon>Eucarida</taxon>
        <taxon>Decapoda</taxon>
        <taxon>Pleocyemata</taxon>
        <taxon>Brachyura</taxon>
        <taxon>Eubrachyura</taxon>
        <taxon>Portunoidea</taxon>
        <taxon>Portunidae</taxon>
        <taxon>Portuninae</taxon>
        <taxon>Portunus</taxon>
    </lineage>
</organism>
<accession>A0A5B7GAH8</accession>
<reference evidence="1 2" key="1">
    <citation type="submission" date="2019-05" db="EMBL/GenBank/DDBJ databases">
        <title>Another draft genome of Portunus trituberculatus and its Hox gene families provides insights of decapod evolution.</title>
        <authorList>
            <person name="Jeong J.-H."/>
            <person name="Song I."/>
            <person name="Kim S."/>
            <person name="Choi T."/>
            <person name="Kim D."/>
            <person name="Ryu S."/>
            <person name="Kim W."/>
        </authorList>
    </citation>
    <scope>NUCLEOTIDE SEQUENCE [LARGE SCALE GENOMIC DNA]</scope>
    <source>
        <tissue evidence="1">Muscle</tissue>
    </source>
</reference>